<dbReference type="EMBL" id="NUBY01000135">
    <property type="protein sequence ID" value="PEQ00279.1"/>
    <property type="molecule type" value="Genomic_DNA"/>
</dbReference>
<sequence>MATNTNTNTLVPTTIYSRPMAIHDYSNVPHEKADIFNQCIPVFSGISACVGIDPENLSGTLEAKVFGVTVAHIQIKIGEPVPLKFGVSGIGTATFVISIFLNDKGKHTLRIQYNITGPLGFQIADNSVDLSLPF</sequence>
<protein>
    <submittedName>
        <fullName evidence="1">Uncharacterized protein</fullName>
    </submittedName>
</protein>
<name>A0A2A8H9Q4_9BACI</name>
<gene>
    <name evidence="1" type="ORF">CN585_23150</name>
</gene>
<evidence type="ECO:0000313" key="1">
    <source>
        <dbReference type="EMBL" id="PEQ00279.1"/>
    </source>
</evidence>
<evidence type="ECO:0000313" key="2">
    <source>
        <dbReference type="Proteomes" id="UP000220841"/>
    </source>
</evidence>
<reference evidence="1 2" key="1">
    <citation type="submission" date="2017-09" db="EMBL/GenBank/DDBJ databases">
        <title>Large-scale bioinformatics analysis of Bacillus genomes uncovers conserved roles of natural products in bacterial physiology.</title>
        <authorList>
            <consortium name="Agbiome Team Llc"/>
            <person name="Bleich R.M."/>
            <person name="Grubbs K.J."/>
            <person name="Santa Maria K.C."/>
            <person name="Allen S.E."/>
            <person name="Farag S."/>
            <person name="Shank E.A."/>
            <person name="Bowers A."/>
        </authorList>
    </citation>
    <scope>NUCLEOTIDE SEQUENCE [LARGE SCALE GENOMIC DNA]</scope>
    <source>
        <strain evidence="1 2">AFS021349</strain>
    </source>
</reference>
<organism evidence="1 2">
    <name type="scientific">Bacillus toyonensis</name>
    <dbReference type="NCBI Taxonomy" id="155322"/>
    <lineage>
        <taxon>Bacteria</taxon>
        <taxon>Bacillati</taxon>
        <taxon>Bacillota</taxon>
        <taxon>Bacilli</taxon>
        <taxon>Bacillales</taxon>
        <taxon>Bacillaceae</taxon>
        <taxon>Bacillus</taxon>
        <taxon>Bacillus cereus group</taxon>
    </lineage>
</organism>
<dbReference type="Proteomes" id="UP000220841">
    <property type="component" value="Unassembled WGS sequence"/>
</dbReference>
<dbReference type="RefSeq" id="WP_098227255.1">
    <property type="nucleotide sequence ID" value="NZ_NUBY01000135.1"/>
</dbReference>
<comment type="caution">
    <text evidence="1">The sequence shown here is derived from an EMBL/GenBank/DDBJ whole genome shotgun (WGS) entry which is preliminary data.</text>
</comment>
<dbReference type="AlphaFoldDB" id="A0A2A8H9Q4"/>
<accession>A0A2A8H9Q4</accession>
<proteinExistence type="predicted"/>